<comment type="caution">
    <text evidence="1">The sequence shown here is derived from an EMBL/GenBank/DDBJ whole genome shotgun (WGS) entry which is preliminary data.</text>
</comment>
<keyword evidence="2" id="KW-1185">Reference proteome</keyword>
<name>A0ACA9K8I4_9GLOM</name>
<gene>
    <name evidence="1" type="ORF">SCALOS_LOCUS1541</name>
</gene>
<accession>A0ACA9K8I4</accession>
<protein>
    <submittedName>
        <fullName evidence="1">6696_t:CDS:1</fullName>
    </submittedName>
</protein>
<evidence type="ECO:0000313" key="1">
    <source>
        <dbReference type="EMBL" id="CAG8459357.1"/>
    </source>
</evidence>
<reference evidence="1" key="1">
    <citation type="submission" date="2021-06" db="EMBL/GenBank/DDBJ databases">
        <authorList>
            <person name="Kallberg Y."/>
            <person name="Tangrot J."/>
            <person name="Rosling A."/>
        </authorList>
    </citation>
    <scope>NUCLEOTIDE SEQUENCE</scope>
    <source>
        <strain evidence="1">AU212A</strain>
    </source>
</reference>
<dbReference type="EMBL" id="CAJVPM010001092">
    <property type="protein sequence ID" value="CAG8459357.1"/>
    <property type="molecule type" value="Genomic_DNA"/>
</dbReference>
<sequence length="302" mass="35888">MNERQSRIVSRTERPKSDCFNEEDKKIAELITPESEEGQHLGIIYQDLDYLESERNHSKKYLCIACLSVWLIMTIICIVVYYNIFSESNNVTEYDISKIPFQYQLSLRYLYSINYRYDYVISSLPDHEFAQQFNFTEHNVDQNSNNTFITTENKQIELGILISRPLKILTPGYYEVQEDRCLPNGTMYRVITAIASFTRLFYLSWTQPMTIEFVNNLNEIDHNETHYQDLISCKYQFTWTFTLNGYVNRKCKNESEFLTISYVKGSSLFGFMFYNLDETKVYAHTTVPVSADRNLFFRRYYL</sequence>
<organism evidence="1 2">
    <name type="scientific">Scutellospora calospora</name>
    <dbReference type="NCBI Taxonomy" id="85575"/>
    <lineage>
        <taxon>Eukaryota</taxon>
        <taxon>Fungi</taxon>
        <taxon>Fungi incertae sedis</taxon>
        <taxon>Mucoromycota</taxon>
        <taxon>Glomeromycotina</taxon>
        <taxon>Glomeromycetes</taxon>
        <taxon>Diversisporales</taxon>
        <taxon>Gigasporaceae</taxon>
        <taxon>Scutellospora</taxon>
    </lineage>
</organism>
<evidence type="ECO:0000313" key="2">
    <source>
        <dbReference type="Proteomes" id="UP000789860"/>
    </source>
</evidence>
<proteinExistence type="predicted"/>
<dbReference type="Proteomes" id="UP000789860">
    <property type="component" value="Unassembled WGS sequence"/>
</dbReference>